<dbReference type="EMBL" id="JACEIK010012133">
    <property type="protein sequence ID" value="MCE3216046.1"/>
    <property type="molecule type" value="Genomic_DNA"/>
</dbReference>
<proteinExistence type="predicted"/>
<gene>
    <name evidence="2" type="ORF">HAX54_004603</name>
</gene>
<feature type="region of interest" description="Disordered" evidence="1">
    <location>
        <begin position="30"/>
        <end position="51"/>
    </location>
</feature>
<dbReference type="Proteomes" id="UP000823775">
    <property type="component" value="Unassembled WGS sequence"/>
</dbReference>
<evidence type="ECO:0000256" key="1">
    <source>
        <dbReference type="SAM" id="MobiDB-lite"/>
    </source>
</evidence>
<keyword evidence="3" id="KW-1185">Reference proteome</keyword>
<organism evidence="2 3">
    <name type="scientific">Datura stramonium</name>
    <name type="common">Jimsonweed</name>
    <name type="synonym">Common thornapple</name>
    <dbReference type="NCBI Taxonomy" id="4076"/>
    <lineage>
        <taxon>Eukaryota</taxon>
        <taxon>Viridiplantae</taxon>
        <taxon>Streptophyta</taxon>
        <taxon>Embryophyta</taxon>
        <taxon>Tracheophyta</taxon>
        <taxon>Spermatophyta</taxon>
        <taxon>Magnoliopsida</taxon>
        <taxon>eudicotyledons</taxon>
        <taxon>Gunneridae</taxon>
        <taxon>Pentapetalae</taxon>
        <taxon>asterids</taxon>
        <taxon>lamiids</taxon>
        <taxon>Solanales</taxon>
        <taxon>Solanaceae</taxon>
        <taxon>Solanoideae</taxon>
        <taxon>Datureae</taxon>
        <taxon>Datura</taxon>
    </lineage>
</organism>
<feature type="region of interest" description="Disordered" evidence="1">
    <location>
        <begin position="79"/>
        <end position="173"/>
    </location>
</feature>
<sequence>MVDKSNGEDLYAHIDFNSKVLVASDEAPPIPIDVETTTNKKHDLNKSKDETRHDLSLYKLVPKVFRLNGKAQADIFHLNKERPTQEFPIPISKDSEEEDPFIDLSGKQPKSTGKQEGDEDDAKSKRNSQTIVTPYPAMEVAPDDTLSAPVTTRDTIDTPVVTTPQPIVPDAQA</sequence>
<comment type="caution">
    <text evidence="2">The sequence shown here is derived from an EMBL/GenBank/DDBJ whole genome shotgun (WGS) entry which is preliminary data.</text>
</comment>
<reference evidence="2 3" key="1">
    <citation type="journal article" date="2021" name="BMC Genomics">
        <title>Datura genome reveals duplications of psychoactive alkaloid biosynthetic genes and high mutation rate following tissue culture.</title>
        <authorList>
            <person name="Rajewski A."/>
            <person name="Carter-House D."/>
            <person name="Stajich J."/>
            <person name="Litt A."/>
        </authorList>
    </citation>
    <scope>NUCLEOTIDE SEQUENCE [LARGE SCALE GENOMIC DNA]</scope>
    <source>
        <strain evidence="2">AR-01</strain>
    </source>
</reference>
<accession>A0ABS8WV28</accession>
<evidence type="ECO:0000313" key="3">
    <source>
        <dbReference type="Proteomes" id="UP000823775"/>
    </source>
</evidence>
<feature type="compositionally biased region" description="Low complexity" evidence="1">
    <location>
        <begin position="149"/>
        <end position="173"/>
    </location>
</feature>
<protein>
    <submittedName>
        <fullName evidence="2">Uncharacterized protein</fullName>
    </submittedName>
</protein>
<name>A0ABS8WV28_DATST</name>
<evidence type="ECO:0000313" key="2">
    <source>
        <dbReference type="EMBL" id="MCE3216046.1"/>
    </source>
</evidence>
<feature type="compositionally biased region" description="Basic and acidic residues" evidence="1">
    <location>
        <begin position="38"/>
        <end position="51"/>
    </location>
</feature>